<proteinExistence type="predicted"/>
<dbReference type="Pfam" id="PF14223">
    <property type="entry name" value="Retrotran_gag_2"/>
    <property type="match status" value="1"/>
</dbReference>
<keyword evidence="2" id="KW-0479">Metal-binding</keyword>
<dbReference type="PROSITE" id="PS50158">
    <property type="entry name" value="ZF_CCHC"/>
    <property type="match status" value="1"/>
</dbReference>
<dbReference type="InterPro" id="IPR043502">
    <property type="entry name" value="DNA/RNA_pol_sf"/>
</dbReference>
<dbReference type="InterPro" id="IPR054722">
    <property type="entry name" value="PolX-like_BBD"/>
</dbReference>
<accession>A0AAD4V802</accession>
<dbReference type="GO" id="GO:0015074">
    <property type="term" value="P:DNA integration"/>
    <property type="evidence" value="ECO:0007669"/>
    <property type="project" value="InterPro"/>
</dbReference>
<evidence type="ECO:0000256" key="2">
    <source>
        <dbReference type="ARBA" id="ARBA00022723"/>
    </source>
</evidence>
<dbReference type="InterPro" id="IPR001584">
    <property type="entry name" value="Integrase_cat-core"/>
</dbReference>
<comment type="caution">
    <text evidence="9">The sequence shown here is derived from an EMBL/GenBank/DDBJ whole genome shotgun (WGS) entry which is preliminary data.</text>
</comment>
<dbReference type="Gene3D" id="3.30.420.10">
    <property type="entry name" value="Ribonuclease H-like superfamily/Ribonuclease H"/>
    <property type="match status" value="1"/>
</dbReference>
<dbReference type="InterPro" id="IPR001878">
    <property type="entry name" value="Znf_CCHC"/>
</dbReference>
<dbReference type="GO" id="GO:0003676">
    <property type="term" value="F:nucleic acid binding"/>
    <property type="evidence" value="ECO:0007669"/>
    <property type="project" value="InterPro"/>
</dbReference>
<dbReference type="Pfam" id="PF13976">
    <property type="entry name" value="gag_pre-integrs"/>
    <property type="match status" value="1"/>
</dbReference>
<dbReference type="InterPro" id="IPR036875">
    <property type="entry name" value="Znf_CCHC_sf"/>
</dbReference>
<evidence type="ECO:0000259" key="8">
    <source>
        <dbReference type="PROSITE" id="PS50994"/>
    </source>
</evidence>
<feature type="compositionally biased region" description="Low complexity" evidence="6">
    <location>
        <begin position="248"/>
        <end position="262"/>
    </location>
</feature>
<dbReference type="SUPFAM" id="SSF57756">
    <property type="entry name" value="Retrovirus zinc finger-like domains"/>
    <property type="match status" value="1"/>
</dbReference>
<organism evidence="9 10">
    <name type="scientific">Prunus dulcis</name>
    <name type="common">Almond</name>
    <name type="synonym">Amygdalus dulcis</name>
    <dbReference type="NCBI Taxonomy" id="3755"/>
    <lineage>
        <taxon>Eukaryota</taxon>
        <taxon>Viridiplantae</taxon>
        <taxon>Streptophyta</taxon>
        <taxon>Embryophyta</taxon>
        <taxon>Tracheophyta</taxon>
        <taxon>Spermatophyta</taxon>
        <taxon>Magnoliopsida</taxon>
        <taxon>eudicotyledons</taxon>
        <taxon>Gunneridae</taxon>
        <taxon>Pentapetalae</taxon>
        <taxon>rosids</taxon>
        <taxon>fabids</taxon>
        <taxon>Rosales</taxon>
        <taxon>Rosaceae</taxon>
        <taxon>Amygdaloideae</taxon>
        <taxon>Amygdaleae</taxon>
        <taxon>Prunus</taxon>
    </lineage>
</organism>
<dbReference type="SUPFAM" id="SSF53098">
    <property type="entry name" value="Ribonuclease H-like"/>
    <property type="match status" value="1"/>
</dbReference>
<evidence type="ECO:0000313" key="10">
    <source>
        <dbReference type="Proteomes" id="UP001054821"/>
    </source>
</evidence>
<feature type="domain" description="Integrase catalytic" evidence="8">
    <location>
        <begin position="553"/>
        <end position="728"/>
    </location>
</feature>
<dbReference type="SUPFAM" id="SSF56672">
    <property type="entry name" value="DNA/RNA polymerases"/>
    <property type="match status" value="1"/>
</dbReference>
<dbReference type="PROSITE" id="PS50994">
    <property type="entry name" value="INTEGRASE"/>
    <property type="match status" value="1"/>
</dbReference>
<dbReference type="Pfam" id="PF07727">
    <property type="entry name" value="RVT_2"/>
    <property type="match status" value="1"/>
</dbReference>
<evidence type="ECO:0000256" key="1">
    <source>
        <dbReference type="ARBA" id="ARBA00022670"/>
    </source>
</evidence>
<dbReference type="GO" id="GO:0004190">
    <property type="term" value="F:aspartic-type endopeptidase activity"/>
    <property type="evidence" value="ECO:0007669"/>
    <property type="project" value="UniProtKB-KW"/>
</dbReference>
<evidence type="ECO:0000256" key="6">
    <source>
        <dbReference type="SAM" id="MobiDB-lite"/>
    </source>
</evidence>
<evidence type="ECO:0000259" key="7">
    <source>
        <dbReference type="PROSITE" id="PS50158"/>
    </source>
</evidence>
<dbReference type="InterPro" id="IPR036397">
    <property type="entry name" value="RNaseH_sf"/>
</dbReference>
<keyword evidence="3" id="KW-0064">Aspartyl protease</keyword>
<dbReference type="Proteomes" id="UP001054821">
    <property type="component" value="Chromosome 7"/>
</dbReference>
<name>A0AAD4V802_PRUDU</name>
<dbReference type="InterPro" id="IPR012337">
    <property type="entry name" value="RNaseH-like_sf"/>
</dbReference>
<evidence type="ECO:0000256" key="3">
    <source>
        <dbReference type="ARBA" id="ARBA00022750"/>
    </source>
</evidence>
<dbReference type="InterPro" id="IPR039537">
    <property type="entry name" value="Retrotran_Ty1/copia-like"/>
</dbReference>
<dbReference type="Pfam" id="PF22936">
    <property type="entry name" value="Pol_BBD"/>
    <property type="match status" value="1"/>
</dbReference>
<keyword evidence="5" id="KW-0863">Zinc-finger</keyword>
<evidence type="ECO:0008006" key="11">
    <source>
        <dbReference type="Google" id="ProtNLM"/>
    </source>
</evidence>
<dbReference type="PANTHER" id="PTHR42648:SF26">
    <property type="entry name" value="INTEGRASE CATALYTIC DOMAIN-CONTAINING PROTEIN"/>
    <property type="match status" value="1"/>
</dbReference>
<dbReference type="InterPro" id="IPR013103">
    <property type="entry name" value="RVT_2"/>
</dbReference>
<dbReference type="PANTHER" id="PTHR42648">
    <property type="entry name" value="TRANSPOSASE, PUTATIVE-RELATED"/>
    <property type="match status" value="1"/>
</dbReference>
<sequence>MASFLKIDGLLGMLTIRLNDDNFLKWSYQLESVLQGYDLFGHFDGSSVSPPKFAIVDEEGATSELTTAYKDWIRTDKALLSLLIASLSDEALEYVIGSQTAREAWLHLCDRYASVSRARINHLKTELQTAQKGGDSIERFLLRLKHIRDQLHAAAVHISDDDFVIAALNGLPPEYAIIKTVLIARDSPITLKDFRAQLLAAEQTAELCIVHHSGLYAANSSASAQPSSVVSGQGLLPTPLHSQPPPSRGFSSSRGRFNGGRNHQSQFRSSGFRGAPPSNFGGSGSYKVVPECQICSKRGHTAANCYFRHAPSSDASSPVVECQICGKRGHAALDCYHRSNYAFQGQAPPSSLTAMTAQSSYSTKQVWIADTGASHHMVGDASQLHNLTSCDVPENVTVGNGEGLAILNLGTTSISCANTRSLSLPSVFHVPKLKANLLSVHQLCRDNNCLIIFDVSGFCIHDKLTKQIVLQGKSNHGLYHIPLAPSVLKHASCLSSAPVAYLGQQIKSSLWHKRLGHPTNEVVKLMLQASAVSVSLDSVSALCSACLHGKMHRLPFPSEHVKSKIAFQRIHSDVWGPSRNKSIDGYRYYVSFVDECTGFLWLYPLLNKSRVFEIFLKFYAFICTQFGAHLQYFQSDGGGEFNSSQFASFLDSKGIIHRLSCPSTLQQTGLAERKNRHVIETALTLLVPASLPGQFWYHAVAHVAYLINFMPSFALGNQSPFQKLFGKPPLLQHLRVFGTAVYPYGYKGDICYNTTTHRFLLSRHVVHDENVFPFGNSQSALPSSNISSCPSSSFKTPPIVVSISHHVPSLASSPVPNIASSHSSALPSSVSASFGGDLVLSGSSTASIENLQVLNDPQLQALLPSQESSSSFLAPRMHPMQTRSKSGIVKPKPFEEYQCYLTTIPSLHDTAELATYKVASQSSVWIQAMTDEIEALHTQGTWDLVSMPVDKNIVGSHWVYRVKKNSDGSVARYKARLVAQGFSQAPGLDFSETFSPVVRHTTVHLVLSIAAMNRWSLRQLDVKNAFLHGDLEEEVFMRQPQGFEDSKYPSHICRLRKSLYGLKQAPRAWNAKFTGHLPALGFTVSHSDPSLFVKHVGSDSVILLLYVDDIILTGSKDSLVQEVIDELSAVFEMKDMGRLTYFLGLQISYHDNGDIFVCQTKYARDLLAKAGMDTCRSCTTPCKPHCQLLASEGDSLSDPTIYRSIVGALQYLTFTRPDLCYVVNTVCQYMTQPSDLHFQLVKRILRYIHDQPLVLWFIVTPRTGSAVAGYCPLWAWLHSHQPAPFCLWELTKQLPRVVTHPGIAPASNSLNFGVPTNQKPVSSQKASPKSEWRSGLAQLHLARYCPLWAGPTPPLTDLFLGAHRATSQGGHPSWDCSSLQLA</sequence>
<feature type="region of interest" description="Disordered" evidence="6">
    <location>
        <begin position="228"/>
        <end position="275"/>
    </location>
</feature>
<keyword evidence="4" id="KW-0378">Hydrolase</keyword>
<dbReference type="SMART" id="SM00343">
    <property type="entry name" value="ZnF_C2HC"/>
    <property type="match status" value="2"/>
</dbReference>
<feature type="domain" description="CCHC-type" evidence="7">
    <location>
        <begin position="322"/>
        <end position="335"/>
    </location>
</feature>
<dbReference type="GO" id="GO:0006508">
    <property type="term" value="P:proteolysis"/>
    <property type="evidence" value="ECO:0007669"/>
    <property type="project" value="UniProtKB-KW"/>
</dbReference>
<evidence type="ECO:0000313" key="9">
    <source>
        <dbReference type="EMBL" id="KAI5319021.1"/>
    </source>
</evidence>
<dbReference type="GO" id="GO:0008270">
    <property type="term" value="F:zinc ion binding"/>
    <property type="evidence" value="ECO:0007669"/>
    <property type="project" value="UniProtKB-KW"/>
</dbReference>
<dbReference type="Gene3D" id="4.10.60.10">
    <property type="entry name" value="Zinc finger, CCHC-type"/>
    <property type="match status" value="1"/>
</dbReference>
<keyword evidence="5" id="KW-0862">Zinc</keyword>
<keyword evidence="10" id="KW-1185">Reference proteome</keyword>
<evidence type="ECO:0000256" key="5">
    <source>
        <dbReference type="PROSITE-ProRule" id="PRU00047"/>
    </source>
</evidence>
<protein>
    <recommendedName>
        <fullName evidence="11">Integrase catalytic domain-containing protein</fullName>
    </recommendedName>
</protein>
<keyword evidence="1" id="KW-0645">Protease</keyword>
<gene>
    <name evidence="9" type="ORF">L3X38_038729</name>
</gene>
<dbReference type="EMBL" id="JAJFAZ020000007">
    <property type="protein sequence ID" value="KAI5319021.1"/>
    <property type="molecule type" value="Genomic_DNA"/>
</dbReference>
<evidence type="ECO:0000256" key="4">
    <source>
        <dbReference type="ARBA" id="ARBA00022801"/>
    </source>
</evidence>
<dbReference type="InterPro" id="IPR025724">
    <property type="entry name" value="GAG-pre-integrase_dom"/>
</dbReference>
<reference evidence="9 10" key="1">
    <citation type="journal article" date="2022" name="G3 (Bethesda)">
        <title>Whole-genome sequence and methylome profiling of the almond [Prunus dulcis (Mill.) D.A. Webb] cultivar 'Nonpareil'.</title>
        <authorList>
            <person name="D'Amico-Willman K.M."/>
            <person name="Ouma W.Z."/>
            <person name="Meulia T."/>
            <person name="Sideli G.M."/>
            <person name="Gradziel T.M."/>
            <person name="Fresnedo-Ramirez J."/>
        </authorList>
    </citation>
    <scope>NUCLEOTIDE SEQUENCE [LARGE SCALE GENOMIC DNA]</scope>
    <source>
        <strain evidence="9">Clone GOH B32 T37-40</strain>
    </source>
</reference>